<organism evidence="1 2">
    <name type="scientific">Pseudanabaena yagii GIHE-NHR1</name>
    <dbReference type="NCBI Taxonomy" id="2722753"/>
    <lineage>
        <taxon>Bacteria</taxon>
        <taxon>Bacillati</taxon>
        <taxon>Cyanobacteriota</taxon>
        <taxon>Cyanophyceae</taxon>
        <taxon>Pseudanabaenales</taxon>
        <taxon>Pseudanabaenaceae</taxon>
        <taxon>Pseudanabaena</taxon>
        <taxon>Pseudanabaena yagii</taxon>
    </lineage>
</organism>
<protein>
    <recommendedName>
        <fullName evidence="3">PRC-barrel domain-containing protein</fullName>
    </recommendedName>
</protein>
<dbReference type="Proteomes" id="UP000738376">
    <property type="component" value="Unassembled WGS sequence"/>
</dbReference>
<dbReference type="EMBL" id="JAAVJL010000008">
    <property type="protein sequence ID" value="NMF61200.1"/>
    <property type="molecule type" value="Genomic_DNA"/>
</dbReference>
<evidence type="ECO:0008006" key="3">
    <source>
        <dbReference type="Google" id="ProtNLM"/>
    </source>
</evidence>
<name>A0ABX1M1Z0_9CYAN</name>
<evidence type="ECO:0000313" key="1">
    <source>
        <dbReference type="EMBL" id="NMF61200.1"/>
    </source>
</evidence>
<proteinExistence type="predicted"/>
<gene>
    <name evidence="1" type="ORF">HC246_25050</name>
</gene>
<evidence type="ECO:0000313" key="2">
    <source>
        <dbReference type="Proteomes" id="UP000738376"/>
    </source>
</evidence>
<accession>A0ABX1M1Z0</accession>
<sequence>MTANAHHNQHPQARAIADCLGLMRGDRTVDSAIGSIKYNYDKRIIIMMIAIPNALTDNRIRYVTNIEGKTIDVIVPVELWQQIINSINIDSNLSQQQEDNLESFSLQNLEQCYGEDEPEYSLDLIKEHNSNYARK</sequence>
<dbReference type="RefSeq" id="WP_169366145.1">
    <property type="nucleotide sequence ID" value="NZ_JAAVJL010000008.1"/>
</dbReference>
<keyword evidence="2" id="KW-1185">Reference proteome</keyword>
<reference evidence="1 2" key="1">
    <citation type="submission" date="2020-03" db="EMBL/GenBank/DDBJ databases">
        <title>Draft Genome Sequence of 2-Methylisoborneol Producing Pseudanabaena yagii Strain GIHE-NHR1 Isolated from North Han River in South Korea.</title>
        <authorList>
            <person name="Jeong J."/>
        </authorList>
    </citation>
    <scope>NUCLEOTIDE SEQUENCE [LARGE SCALE GENOMIC DNA]</scope>
    <source>
        <strain evidence="1 2">GIHE-NHR1</strain>
    </source>
</reference>
<comment type="caution">
    <text evidence="1">The sequence shown here is derived from an EMBL/GenBank/DDBJ whole genome shotgun (WGS) entry which is preliminary data.</text>
</comment>